<dbReference type="Pfam" id="PF02100">
    <property type="entry name" value="ODC_AZ"/>
    <property type="match status" value="1"/>
</dbReference>
<dbReference type="Gene3D" id="3.40.630.60">
    <property type="match status" value="1"/>
</dbReference>
<dbReference type="AlphaFoldDB" id="A0ABD1JQ10"/>
<accession>A0ABD1JQ10</accession>
<dbReference type="PANTHER" id="PTHR10279:SF6">
    <property type="entry name" value="ORNITHINE DECARBOXYLASE ANTIZYME 2"/>
    <property type="match status" value="1"/>
</dbReference>
<feature type="region of interest" description="Disordered" evidence="4">
    <location>
        <begin position="113"/>
        <end position="137"/>
    </location>
</feature>
<dbReference type="PANTHER" id="PTHR10279">
    <property type="entry name" value="ORNITHINE DECARBOXYLASE ANTIZYME"/>
    <property type="match status" value="1"/>
</dbReference>
<sequence length="273" mass="29944">MAGVFTGVEEKLYRMGEARVGFLQTPFLHSSRLQAWLSFSSCLLLSPSDGSLSPVWINTSSQITNGPTPLIHLGTGGGPVHCHGGQEPPPPPLLCCWARPQCCAGAGTRPHGLGGAPDAPHPQVKIPGGRGNGRDHPINVIRYKNPKLTVTQVTSASSTSCVLRFEYRLTEQTSWCWETVLSSCNLFLGISEGGLPEGSKEGLSSLLEFAEDKLNVSHVFVWFHKNREDLMFLTRTFYYMGFEMVKPGHPLVPPQPDLLFMVYHMEPSHCGEE</sequence>
<dbReference type="InterPro" id="IPR002993">
    <property type="entry name" value="ODC_AZ"/>
</dbReference>
<name>A0ABD1JQ10_9TELE</name>
<organism evidence="5 6">
    <name type="scientific">Coilia grayii</name>
    <name type="common">Gray's grenadier anchovy</name>
    <dbReference type="NCBI Taxonomy" id="363190"/>
    <lineage>
        <taxon>Eukaryota</taxon>
        <taxon>Metazoa</taxon>
        <taxon>Chordata</taxon>
        <taxon>Craniata</taxon>
        <taxon>Vertebrata</taxon>
        <taxon>Euteleostomi</taxon>
        <taxon>Actinopterygii</taxon>
        <taxon>Neopterygii</taxon>
        <taxon>Teleostei</taxon>
        <taxon>Clupei</taxon>
        <taxon>Clupeiformes</taxon>
        <taxon>Clupeoidei</taxon>
        <taxon>Engraulidae</taxon>
        <taxon>Coilinae</taxon>
        <taxon>Coilia</taxon>
    </lineage>
</organism>
<dbReference type="GO" id="GO:0075523">
    <property type="term" value="P:viral translational frameshifting"/>
    <property type="evidence" value="ECO:0007669"/>
    <property type="project" value="UniProtKB-KW"/>
</dbReference>
<protein>
    <recommendedName>
        <fullName evidence="7">Ornithine decarboxylase antizyme 2-like</fullName>
    </recommendedName>
</protein>
<dbReference type="PROSITE" id="PS01337">
    <property type="entry name" value="ODC_AZ"/>
    <property type="match status" value="1"/>
</dbReference>
<proteinExistence type="inferred from homology"/>
<evidence type="ECO:0008006" key="7">
    <source>
        <dbReference type="Google" id="ProtNLM"/>
    </source>
</evidence>
<dbReference type="InterPro" id="IPR016181">
    <property type="entry name" value="Acyl_CoA_acyltransferase"/>
</dbReference>
<dbReference type="GO" id="GO:0008073">
    <property type="term" value="F:ornithine decarboxylase inhibitor activity"/>
    <property type="evidence" value="ECO:0007669"/>
    <property type="project" value="UniProtKB-ARBA"/>
</dbReference>
<gene>
    <name evidence="5" type="ORF">ACEWY4_015777</name>
</gene>
<dbReference type="Proteomes" id="UP001591681">
    <property type="component" value="Unassembled WGS sequence"/>
</dbReference>
<dbReference type="FunFam" id="3.40.630.60:FF:000001">
    <property type="entry name" value="Ornithine decarboxylase antizyme 1"/>
    <property type="match status" value="1"/>
</dbReference>
<evidence type="ECO:0000256" key="4">
    <source>
        <dbReference type="SAM" id="MobiDB-lite"/>
    </source>
</evidence>
<comment type="caution">
    <text evidence="5">The sequence shown here is derived from an EMBL/GenBank/DDBJ whole genome shotgun (WGS) entry which is preliminary data.</text>
</comment>
<evidence type="ECO:0000256" key="1">
    <source>
        <dbReference type="ARBA" id="ARBA00008796"/>
    </source>
</evidence>
<reference evidence="5 6" key="1">
    <citation type="submission" date="2024-09" db="EMBL/GenBank/DDBJ databases">
        <title>A chromosome-level genome assembly of Gray's grenadier anchovy, Coilia grayii.</title>
        <authorList>
            <person name="Fu Z."/>
        </authorList>
    </citation>
    <scope>NUCLEOTIDE SEQUENCE [LARGE SCALE GENOMIC DNA]</scope>
    <source>
        <strain evidence="5">G4</strain>
        <tissue evidence="5">Muscle</tissue>
    </source>
</reference>
<evidence type="ECO:0000313" key="6">
    <source>
        <dbReference type="Proteomes" id="UP001591681"/>
    </source>
</evidence>
<comment type="similarity">
    <text evidence="1">Belongs to the ODC antizyme family.</text>
</comment>
<evidence type="ECO:0000313" key="5">
    <source>
        <dbReference type="EMBL" id="KAL2088878.1"/>
    </source>
</evidence>
<dbReference type="InterPro" id="IPR038581">
    <property type="entry name" value="ODC_AZ_sf"/>
</dbReference>
<dbReference type="EMBL" id="JBHFQA010000013">
    <property type="protein sequence ID" value="KAL2088878.1"/>
    <property type="molecule type" value="Genomic_DNA"/>
</dbReference>
<comment type="subunit">
    <text evidence="2">Interacts with ODC1 and thereby sterically blocks ODC homodimerization.</text>
</comment>
<keyword evidence="6" id="KW-1185">Reference proteome</keyword>
<evidence type="ECO:0000256" key="2">
    <source>
        <dbReference type="ARBA" id="ARBA00011836"/>
    </source>
</evidence>
<dbReference type="SUPFAM" id="SSF55729">
    <property type="entry name" value="Acyl-CoA N-acyltransferases (Nat)"/>
    <property type="match status" value="1"/>
</dbReference>
<evidence type="ECO:0000256" key="3">
    <source>
        <dbReference type="ARBA" id="ARBA00022758"/>
    </source>
</evidence>
<keyword evidence="3" id="KW-0688">Ribosomal frameshifting</keyword>